<dbReference type="Pfam" id="PF12796">
    <property type="entry name" value="Ank_2"/>
    <property type="match status" value="1"/>
</dbReference>
<evidence type="ECO:0000256" key="3">
    <source>
        <dbReference type="PROSITE-ProRule" id="PRU00023"/>
    </source>
</evidence>
<dbReference type="Gene3D" id="1.25.40.20">
    <property type="entry name" value="Ankyrin repeat-containing domain"/>
    <property type="match status" value="2"/>
</dbReference>
<feature type="repeat" description="ANK" evidence="3">
    <location>
        <begin position="170"/>
        <end position="202"/>
    </location>
</feature>
<keyword evidence="2 3" id="KW-0040">ANK repeat</keyword>
<dbReference type="InterPro" id="IPR002110">
    <property type="entry name" value="Ankyrin_rpt"/>
</dbReference>
<dbReference type="InterPro" id="IPR036770">
    <property type="entry name" value="Ankyrin_rpt-contain_sf"/>
</dbReference>
<evidence type="ECO:0000313" key="4">
    <source>
        <dbReference type="EMBL" id="QLI80440.1"/>
    </source>
</evidence>
<dbReference type="PANTHER" id="PTHR24198:SF165">
    <property type="entry name" value="ANKYRIN REPEAT-CONTAINING PROTEIN-RELATED"/>
    <property type="match status" value="1"/>
</dbReference>
<dbReference type="AlphaFoldDB" id="A0A7D5V8R1"/>
<dbReference type="Proteomes" id="UP000510822">
    <property type="component" value="Chromosome"/>
</dbReference>
<dbReference type="PROSITE" id="PS50297">
    <property type="entry name" value="ANK_REP_REGION"/>
    <property type="match status" value="3"/>
</dbReference>
<evidence type="ECO:0000256" key="1">
    <source>
        <dbReference type="ARBA" id="ARBA00022737"/>
    </source>
</evidence>
<evidence type="ECO:0000313" key="5">
    <source>
        <dbReference type="Proteomes" id="UP000510822"/>
    </source>
</evidence>
<dbReference type="SUPFAM" id="SSF48403">
    <property type="entry name" value="Ankyrin repeat"/>
    <property type="match status" value="1"/>
</dbReference>
<gene>
    <name evidence="4" type="ORF">HZU75_02185</name>
</gene>
<feature type="repeat" description="ANK" evidence="3">
    <location>
        <begin position="236"/>
        <end position="262"/>
    </location>
</feature>
<keyword evidence="5" id="KW-1185">Reference proteome</keyword>
<keyword evidence="1" id="KW-0677">Repeat</keyword>
<reference evidence="4 5" key="1">
    <citation type="journal article" date="2016" name="Int. J. Syst. Evol. Microbiol.">
        <title>Chitinibacter fontanus sp. nov., isolated from a spring.</title>
        <authorList>
            <person name="Sheu S.Y."/>
            <person name="Li Y.S."/>
            <person name="Young C.C."/>
            <person name="Chen W.M."/>
        </authorList>
    </citation>
    <scope>NUCLEOTIDE SEQUENCE [LARGE SCALE GENOMIC DNA]</scope>
    <source>
        <strain evidence="4 5">STM-7</strain>
    </source>
</reference>
<evidence type="ECO:0000256" key="2">
    <source>
        <dbReference type="ARBA" id="ARBA00023043"/>
    </source>
</evidence>
<feature type="repeat" description="ANK" evidence="3">
    <location>
        <begin position="203"/>
        <end position="235"/>
    </location>
</feature>
<proteinExistence type="predicted"/>
<dbReference type="SMART" id="SM00248">
    <property type="entry name" value="ANK"/>
    <property type="match status" value="4"/>
</dbReference>
<organism evidence="4 5">
    <name type="scientific">Chitinibacter fontanus</name>
    <dbReference type="NCBI Taxonomy" id="1737446"/>
    <lineage>
        <taxon>Bacteria</taxon>
        <taxon>Pseudomonadati</taxon>
        <taxon>Pseudomonadota</taxon>
        <taxon>Betaproteobacteria</taxon>
        <taxon>Neisseriales</taxon>
        <taxon>Chitinibacteraceae</taxon>
        <taxon>Chitinibacter</taxon>
    </lineage>
</organism>
<sequence>MHLLAKQLSALNRQDLIPHQLIAQFPAIADRIALRWGEAGLEDELLNWLVLDETQATAQIAHSPTVVRELMRLSVAYIDLMPHIIASRDVWNGVRSVADATENHGYMYSSLVKDDASVSTLVGYDWPASVMPQVAQDEWSPLMQAAFAGRLIRVRTLLDQGQGLMTVDSDGHQALHLAALQGHTSIVCALLDAGADLDALSHRGSTPLILAAAAGHLALVEILLELGAQVHHARKDGRTALHQAVAYGHDAIVVRLLQAGANPLQETLAGQTALSLVPVHKTRMAQLLECAIPKRNLSVLATRQIVSQPLIDWS</sequence>
<dbReference type="EMBL" id="CP058952">
    <property type="protein sequence ID" value="QLI80440.1"/>
    <property type="molecule type" value="Genomic_DNA"/>
</dbReference>
<dbReference type="PROSITE" id="PS50088">
    <property type="entry name" value="ANK_REPEAT"/>
    <property type="match status" value="3"/>
</dbReference>
<dbReference type="RefSeq" id="WP_180307580.1">
    <property type="nucleotide sequence ID" value="NZ_CP058952.1"/>
</dbReference>
<dbReference type="PRINTS" id="PR01415">
    <property type="entry name" value="ANKYRIN"/>
</dbReference>
<protein>
    <submittedName>
        <fullName evidence="4">Ankyrin repeat domain-containing protein</fullName>
    </submittedName>
</protein>
<accession>A0A7D5V8R1</accession>
<dbReference type="KEGG" id="cfon:HZU75_02185"/>
<dbReference type="PANTHER" id="PTHR24198">
    <property type="entry name" value="ANKYRIN REPEAT AND PROTEIN KINASE DOMAIN-CONTAINING PROTEIN"/>
    <property type="match status" value="1"/>
</dbReference>
<name>A0A7D5V8R1_9NEIS</name>